<keyword evidence="6 8" id="KW-0520">NAD</keyword>
<gene>
    <name evidence="8" type="primary">ndhN</name>
    <name evidence="9" type="ORF">BJP34_20160</name>
</gene>
<keyword evidence="1 8" id="KW-0813">Transport</keyword>
<organism evidence="9 10">
    <name type="scientific">Moorena producens PAL-8-15-08-1</name>
    <dbReference type="NCBI Taxonomy" id="1458985"/>
    <lineage>
        <taxon>Bacteria</taxon>
        <taxon>Bacillati</taxon>
        <taxon>Cyanobacteriota</taxon>
        <taxon>Cyanophyceae</taxon>
        <taxon>Coleofasciculales</taxon>
        <taxon>Coleofasciculaceae</taxon>
        <taxon>Moorena</taxon>
    </lineage>
</organism>
<keyword evidence="8" id="KW-0793">Thylakoid</keyword>
<comment type="similarity">
    <text evidence="8">Belongs to the complex I NdhN subunit family.</text>
</comment>
<protein>
    <recommendedName>
        <fullName evidence="8">NAD(P)H-quinone oxidoreductase subunit N</fullName>
        <ecNumber evidence="8">7.1.1.-</ecNumber>
    </recommendedName>
    <alternativeName>
        <fullName evidence="8">NAD(P)H dehydrogenase I subunit N</fullName>
        <shortName evidence="8">NDH-1 subunit N</shortName>
        <shortName evidence="8">NDH-N</shortName>
    </alternativeName>
</protein>
<evidence type="ECO:0000256" key="4">
    <source>
        <dbReference type="ARBA" id="ARBA00022957"/>
    </source>
</evidence>
<dbReference type="PANTHER" id="PTHR35515:SF1">
    <property type="entry name" value="NAD(P)H-QUINONE OXIDOREDUCTASE SUBUNIT N, CHLOROPLASTIC"/>
    <property type="match status" value="1"/>
</dbReference>
<dbReference type="GO" id="GO:0016655">
    <property type="term" value="F:oxidoreductase activity, acting on NAD(P)H, quinone or similar compound as acceptor"/>
    <property type="evidence" value="ECO:0007669"/>
    <property type="project" value="UniProtKB-UniRule"/>
</dbReference>
<dbReference type="RefSeq" id="WP_070393888.1">
    <property type="nucleotide sequence ID" value="NZ_CP017599.1"/>
</dbReference>
<keyword evidence="4 8" id="KW-0618">Plastoquinone</keyword>
<evidence type="ECO:0000256" key="7">
    <source>
        <dbReference type="ARBA" id="ARBA00023136"/>
    </source>
</evidence>
<dbReference type="KEGG" id="mpro:BJP34_20160"/>
<evidence type="ECO:0000256" key="3">
    <source>
        <dbReference type="ARBA" id="ARBA00022857"/>
    </source>
</evidence>
<evidence type="ECO:0000256" key="5">
    <source>
        <dbReference type="ARBA" id="ARBA00022967"/>
    </source>
</evidence>
<evidence type="ECO:0000313" key="9">
    <source>
        <dbReference type="EMBL" id="AOX01448.1"/>
    </source>
</evidence>
<evidence type="ECO:0000256" key="2">
    <source>
        <dbReference type="ARBA" id="ARBA00022719"/>
    </source>
</evidence>
<dbReference type="OrthoDB" id="510798at2"/>
<keyword evidence="2 8" id="KW-0874">Quinone</keyword>
<comment type="catalytic activity">
    <reaction evidence="8">
        <text>a plastoquinone + NADPH + (n+1) H(+)(in) = a plastoquinol + NADP(+) + n H(+)(out)</text>
        <dbReference type="Rhea" id="RHEA:42612"/>
        <dbReference type="Rhea" id="RHEA-COMP:9561"/>
        <dbReference type="Rhea" id="RHEA-COMP:9562"/>
        <dbReference type="ChEBI" id="CHEBI:15378"/>
        <dbReference type="ChEBI" id="CHEBI:17757"/>
        <dbReference type="ChEBI" id="CHEBI:57783"/>
        <dbReference type="ChEBI" id="CHEBI:58349"/>
        <dbReference type="ChEBI" id="CHEBI:62192"/>
    </reaction>
</comment>
<dbReference type="GO" id="GO:0031676">
    <property type="term" value="C:plasma membrane-derived thylakoid membrane"/>
    <property type="evidence" value="ECO:0007669"/>
    <property type="project" value="UniProtKB-SubCell"/>
</dbReference>
<proteinExistence type="inferred from homology"/>
<comment type="subcellular location">
    <subcellularLocation>
        <location evidence="8">Cellular thylakoid membrane</location>
        <topology evidence="8">Peripheral membrane protein</topology>
        <orientation evidence="8">Cytoplasmic side</orientation>
    </subcellularLocation>
</comment>
<dbReference type="EMBL" id="CP017599">
    <property type="protein sequence ID" value="AOX01448.1"/>
    <property type="molecule type" value="Genomic_DNA"/>
</dbReference>
<keyword evidence="3 8" id="KW-0521">NADP</keyword>
<comment type="catalytic activity">
    <reaction evidence="8">
        <text>a plastoquinone + NADH + (n+1) H(+)(in) = a plastoquinol + NAD(+) + n H(+)(out)</text>
        <dbReference type="Rhea" id="RHEA:42608"/>
        <dbReference type="Rhea" id="RHEA-COMP:9561"/>
        <dbReference type="Rhea" id="RHEA-COMP:9562"/>
        <dbReference type="ChEBI" id="CHEBI:15378"/>
        <dbReference type="ChEBI" id="CHEBI:17757"/>
        <dbReference type="ChEBI" id="CHEBI:57540"/>
        <dbReference type="ChEBI" id="CHEBI:57945"/>
        <dbReference type="ChEBI" id="CHEBI:62192"/>
    </reaction>
</comment>
<name>A0A1D8TUX4_9CYAN</name>
<accession>A0A1D8TUX4</accession>
<keyword evidence="5 8" id="KW-1278">Translocase</keyword>
<reference evidence="10" key="1">
    <citation type="submission" date="2016-10" db="EMBL/GenBank/DDBJ databases">
        <title>Comparative genomics uncovers the prolific and rare metabolic potential of the cyanobacterial genus Moorea.</title>
        <authorList>
            <person name="Leao T."/>
            <person name="Castelao G."/>
            <person name="Korobeynikov A."/>
            <person name="Monroe E.A."/>
            <person name="Podell S."/>
            <person name="Glukhov E."/>
            <person name="Allen E."/>
            <person name="Gerwick W.H."/>
            <person name="Gerwick L."/>
        </authorList>
    </citation>
    <scope>NUCLEOTIDE SEQUENCE [LARGE SCALE GENOMIC DNA]</scope>
    <source>
        <strain evidence="10">PAL-8-15-08-1</strain>
    </source>
</reference>
<comment type="function">
    <text evidence="8">NDH-1 shuttles electrons from an unknown electron donor, via FMN and iron-sulfur (Fe-S) centers, to quinones in the respiratory and/or the photosynthetic chain. The immediate electron acceptor for the enzyme in this species is believed to be plastoquinone. Couples the redox reaction to proton translocation, and thus conserves the redox energy in a proton gradient. Cyanobacterial NDH-1 also plays a role in inorganic carbon-concentration.</text>
</comment>
<keyword evidence="7 8" id="KW-0472">Membrane</keyword>
<dbReference type="Pfam" id="PF11909">
    <property type="entry name" value="NdhN"/>
    <property type="match status" value="1"/>
</dbReference>
<dbReference type="HAMAP" id="MF_01353">
    <property type="entry name" value="NDH1_NDH1N"/>
    <property type="match status" value="1"/>
</dbReference>
<dbReference type="PANTHER" id="PTHR35515">
    <property type="entry name" value="NAD(P)H-QUINONE OXIDOREDUCTASE SUBUNIT N, CHLOROPLASTIC"/>
    <property type="match status" value="1"/>
</dbReference>
<evidence type="ECO:0000256" key="8">
    <source>
        <dbReference type="HAMAP-Rule" id="MF_01353"/>
    </source>
</evidence>
<evidence type="ECO:0000256" key="1">
    <source>
        <dbReference type="ARBA" id="ARBA00022448"/>
    </source>
</evidence>
<dbReference type="GO" id="GO:0048038">
    <property type="term" value="F:quinone binding"/>
    <property type="evidence" value="ECO:0007669"/>
    <property type="project" value="UniProtKB-KW"/>
</dbReference>
<sequence>MALITTGKSFIRALEKSGALAVYAPLEGGFEGRYQRRLRAAGYITVSITAKGLGDPAAYLTGIHGVRPPHLGKKNMGKSSAVGDVYYLPPLVNYQLSALSPNSKGLVLWILEGNILSSQEVDYLTTLPQQEPRVKVILEMGGERYFRWQPLKETLPGLVSVANF</sequence>
<dbReference type="InterPro" id="IPR020874">
    <property type="entry name" value="NAD(P)H-quinone_OxRdtase_su_N"/>
</dbReference>
<dbReference type="STRING" id="1458985.BJP34_20160"/>
<dbReference type="EC" id="7.1.1.-" evidence="8"/>
<comment type="subunit">
    <text evidence="8">NDH-1 can be composed of about 15 different subunits; different subcomplexes with different compositions have been identified which probably have different functions.</text>
</comment>
<evidence type="ECO:0000256" key="6">
    <source>
        <dbReference type="ARBA" id="ARBA00023027"/>
    </source>
</evidence>
<dbReference type="AlphaFoldDB" id="A0A1D8TUX4"/>
<evidence type="ECO:0000313" key="10">
    <source>
        <dbReference type="Proteomes" id="UP000177870"/>
    </source>
</evidence>
<dbReference type="Proteomes" id="UP000177870">
    <property type="component" value="Chromosome"/>
</dbReference>